<dbReference type="Gene3D" id="3.40.50.10490">
    <property type="entry name" value="Glucose-6-phosphate isomerase like protein, domain 1"/>
    <property type="match status" value="1"/>
</dbReference>
<feature type="coiled-coil region" evidence="6">
    <location>
        <begin position="118"/>
        <end position="154"/>
    </location>
</feature>
<dbReference type="EMBL" id="FO082046">
    <property type="protein sequence ID" value="CCE86923.1"/>
    <property type="molecule type" value="Genomic_DNA"/>
</dbReference>
<gene>
    <name evidence="8" type="primary">Piso0_005446</name>
    <name evidence="8" type="ORF">GNLVRS01_PISO0N15281g</name>
</gene>
<dbReference type="InterPro" id="IPR023591">
    <property type="entry name" value="Ribosomal_uS2_flav_dom_sf"/>
</dbReference>
<comment type="similarity">
    <text evidence="1 5">Belongs to the universal ribosomal protein uS2 family.</text>
</comment>
<protein>
    <submittedName>
        <fullName evidence="8">Piso0_005446 protein</fullName>
    </submittedName>
</protein>
<evidence type="ECO:0000256" key="3">
    <source>
        <dbReference type="ARBA" id="ARBA00022990"/>
    </source>
</evidence>
<dbReference type="NCBIfam" id="TIGR01011">
    <property type="entry name" value="rpsB_bact"/>
    <property type="match status" value="1"/>
</dbReference>
<dbReference type="SUPFAM" id="SSF52313">
    <property type="entry name" value="Ribosomal protein S2"/>
    <property type="match status" value="1"/>
</dbReference>
<dbReference type="OrthoDB" id="2320368at2759"/>
<keyword evidence="9" id="KW-1185">Reference proteome</keyword>
<keyword evidence="4 5" id="KW-0687">Ribonucleoprotein</keyword>
<dbReference type="PANTHER" id="PTHR12534">
    <property type="entry name" value="30S RIBOSOMAL PROTEIN S2 PROKARYOTIC AND ORGANELLAR"/>
    <property type="match status" value="1"/>
</dbReference>
<dbReference type="InterPro" id="IPR005706">
    <property type="entry name" value="Ribosomal_uS2_bac/mit/plastid"/>
</dbReference>
<evidence type="ECO:0000313" key="9">
    <source>
        <dbReference type="Proteomes" id="UP000005222"/>
    </source>
</evidence>
<evidence type="ECO:0000313" key="8">
    <source>
        <dbReference type="EMBL" id="CCE86923.1"/>
    </source>
</evidence>
<organism evidence="8 9">
    <name type="scientific">Pichia sorbitophila (strain ATCC MYA-4447 / BCRC 22081 / CBS 7064 / NBRC 10061 / NRRL Y-12695)</name>
    <name type="common">Hybrid yeast</name>
    <dbReference type="NCBI Taxonomy" id="559304"/>
    <lineage>
        <taxon>Eukaryota</taxon>
        <taxon>Fungi</taxon>
        <taxon>Dikarya</taxon>
        <taxon>Ascomycota</taxon>
        <taxon>Saccharomycotina</taxon>
        <taxon>Pichiomycetes</taxon>
        <taxon>Debaryomycetaceae</taxon>
        <taxon>Millerozyma</taxon>
    </lineage>
</organism>
<dbReference type="FunFam" id="3.40.50.10490:FF:000055">
    <property type="entry name" value="Mitochondrial ribosomal protein"/>
    <property type="match status" value="1"/>
</dbReference>
<dbReference type="OMA" id="RNCINEC"/>
<dbReference type="InterPro" id="IPR001865">
    <property type="entry name" value="Ribosomal_uS2"/>
</dbReference>
<dbReference type="GO" id="GO:0005763">
    <property type="term" value="C:mitochondrial small ribosomal subunit"/>
    <property type="evidence" value="ECO:0007669"/>
    <property type="project" value="TreeGrafter"/>
</dbReference>
<sequence>MRHNLYNVAQKYFFFHFLSKLLKNLKPRKNVEPDMMIKIGNKSAVVSAFRLGSSACSVRMYSGVTAEQEAGLSQREIRERAIAEAIAREEEAAARTKALREMKENTRVLINELNNMPVSSIRSRLDTLQKDLSKIDNQEKIKQLDEELEEFMLEQMKIPHYEISNRPWSAESNIRETGQDTEAQDEVSRSIQSTTASNSLTAKFPALRPTPDYRPYSEQELFLRQLNYARNSGDLGSKVTKVYTPRDEVKSPKTVNEINISSLLAAGCHLGHSKAMWRPSTQPFIYGEYDNIHLIDLNETLSALKRATTIIKGVSSKGGVILYVGTLKNWEQHRALEEAAKRSHGYYVSKRWIPGTITNFTEVTKQMEKDDRIEIDMSDEPTERPVDHSLSEKIIKPDLVVIMNPVENRNCITECIKSRIPTIGLCDTDMEPSLLTYPIPCNDDSLRVSSFMLGILSKAAEEGLQIRLEAFREYKSKSSQPGFNANSENIRKNISKA</sequence>
<evidence type="ECO:0000256" key="6">
    <source>
        <dbReference type="SAM" id="Coils"/>
    </source>
</evidence>
<dbReference type="PROSITE" id="PS00963">
    <property type="entry name" value="RIBOSOMAL_S2_2"/>
    <property type="match status" value="1"/>
</dbReference>
<dbReference type="STRING" id="559304.G8XZ14"/>
<evidence type="ECO:0000256" key="5">
    <source>
        <dbReference type="RuleBase" id="RU003631"/>
    </source>
</evidence>
<evidence type="ECO:0000256" key="7">
    <source>
        <dbReference type="SAM" id="MobiDB-lite"/>
    </source>
</evidence>
<dbReference type="Pfam" id="PF00318">
    <property type="entry name" value="Ribosomal_S2"/>
    <property type="match status" value="1"/>
</dbReference>
<keyword evidence="3" id="KW-0007">Acetylation</keyword>
<evidence type="ECO:0000256" key="2">
    <source>
        <dbReference type="ARBA" id="ARBA00022980"/>
    </source>
</evidence>
<dbReference type="PANTHER" id="PTHR12534:SF0">
    <property type="entry name" value="SMALL RIBOSOMAL SUBUNIT PROTEIN US2M"/>
    <property type="match status" value="1"/>
</dbReference>
<evidence type="ECO:0000256" key="4">
    <source>
        <dbReference type="ARBA" id="ARBA00023274"/>
    </source>
</evidence>
<dbReference type="Proteomes" id="UP000005222">
    <property type="component" value="Chromosome N"/>
</dbReference>
<dbReference type="InParanoid" id="G8XZ14"/>
<dbReference type="eggNOG" id="KOG0832">
    <property type="taxonomic scope" value="Eukaryota"/>
</dbReference>
<feature type="compositionally biased region" description="Polar residues" evidence="7">
    <location>
        <begin position="478"/>
        <end position="488"/>
    </location>
</feature>
<reference evidence="8 9" key="1">
    <citation type="journal article" date="2012" name="G3 (Bethesda)">
        <title>Pichia sorbitophila, an interspecies yeast hybrid reveals early steps of genome resolution following polyploidization.</title>
        <authorList>
            <person name="Leh Louis V."/>
            <person name="Despons L."/>
            <person name="Friedrich A."/>
            <person name="Martin T."/>
            <person name="Durrens P."/>
            <person name="Casaregola S."/>
            <person name="Neuveglise C."/>
            <person name="Fairhead C."/>
            <person name="Marck C."/>
            <person name="Cruz J.A."/>
            <person name="Straub M.L."/>
            <person name="Kugler V."/>
            <person name="Sacerdot C."/>
            <person name="Uzunov Z."/>
            <person name="Thierry A."/>
            <person name="Weiss S."/>
            <person name="Bleykasten C."/>
            <person name="De Montigny J."/>
            <person name="Jacques N."/>
            <person name="Jung P."/>
            <person name="Lemaire M."/>
            <person name="Mallet S."/>
            <person name="Morel G."/>
            <person name="Richard G.F."/>
            <person name="Sarkar A."/>
            <person name="Savel G."/>
            <person name="Schacherer J."/>
            <person name="Seret M.L."/>
            <person name="Talla E."/>
            <person name="Samson G."/>
            <person name="Jubin C."/>
            <person name="Poulain J."/>
            <person name="Vacherie B."/>
            <person name="Barbe V."/>
            <person name="Pelletier E."/>
            <person name="Sherman D.J."/>
            <person name="Westhof E."/>
            <person name="Weissenbach J."/>
            <person name="Baret P.V."/>
            <person name="Wincker P."/>
            <person name="Gaillardin C."/>
            <person name="Dujon B."/>
            <person name="Souciet J.L."/>
        </authorList>
    </citation>
    <scope>NUCLEOTIDE SEQUENCE [LARGE SCALE GENOMIC DNA]</scope>
    <source>
        <strain evidence="9">ATCC MYA-4447 / BCRC 22081 / CBS 7064 / NBRC 10061 / NRRL Y-12695</strain>
    </source>
</reference>
<dbReference type="GO" id="GO:0006412">
    <property type="term" value="P:translation"/>
    <property type="evidence" value="ECO:0007669"/>
    <property type="project" value="InterPro"/>
</dbReference>
<dbReference type="HOGENOM" id="CLU_040318_4_3_1"/>
<dbReference type="CDD" id="cd01425">
    <property type="entry name" value="RPS2"/>
    <property type="match status" value="1"/>
</dbReference>
<dbReference type="PRINTS" id="PR00395">
    <property type="entry name" value="RIBOSOMALS2"/>
</dbReference>
<feature type="region of interest" description="Disordered" evidence="7">
    <location>
        <begin position="478"/>
        <end position="497"/>
    </location>
</feature>
<evidence type="ECO:0000256" key="1">
    <source>
        <dbReference type="ARBA" id="ARBA00006242"/>
    </source>
</evidence>
<dbReference type="InterPro" id="IPR018130">
    <property type="entry name" value="Ribosomal_uS2_CS"/>
</dbReference>
<dbReference type="HAMAP" id="MF_00291_B">
    <property type="entry name" value="Ribosomal_uS2_B"/>
    <property type="match status" value="1"/>
</dbReference>
<dbReference type="FunCoup" id="G8XZ14">
    <property type="interactions" value="1255"/>
</dbReference>
<dbReference type="AlphaFoldDB" id="G8XZ14"/>
<keyword evidence="6" id="KW-0175">Coiled coil</keyword>
<name>G8XZ14_PICSO</name>
<dbReference type="GO" id="GO:0003735">
    <property type="term" value="F:structural constituent of ribosome"/>
    <property type="evidence" value="ECO:0007669"/>
    <property type="project" value="InterPro"/>
</dbReference>
<accession>G8XZ14</accession>
<proteinExistence type="inferred from homology"/>
<keyword evidence="2 5" id="KW-0689">Ribosomal protein</keyword>